<comment type="caution">
    <text evidence="6">The sequence shown here is derived from an EMBL/GenBank/DDBJ whole genome shotgun (WGS) entry which is preliminary data.</text>
</comment>
<dbReference type="InterPro" id="IPR050950">
    <property type="entry name" value="HTH-type_LysR_regulators"/>
</dbReference>
<dbReference type="CDD" id="cd05466">
    <property type="entry name" value="PBP2_LTTR_substrate"/>
    <property type="match status" value="1"/>
</dbReference>
<dbReference type="Proteomes" id="UP000886860">
    <property type="component" value="Unassembled WGS sequence"/>
</dbReference>
<keyword evidence="2" id="KW-0805">Transcription regulation</keyword>
<dbReference type="Gene3D" id="1.10.10.10">
    <property type="entry name" value="Winged helix-like DNA-binding domain superfamily/Winged helix DNA-binding domain"/>
    <property type="match status" value="1"/>
</dbReference>
<dbReference type="Gene3D" id="3.40.190.290">
    <property type="match status" value="1"/>
</dbReference>
<dbReference type="InterPro" id="IPR036388">
    <property type="entry name" value="WH-like_DNA-bd_sf"/>
</dbReference>
<comment type="similarity">
    <text evidence="1">Belongs to the LysR transcriptional regulatory family.</text>
</comment>
<dbReference type="PROSITE" id="PS50931">
    <property type="entry name" value="HTH_LYSR"/>
    <property type="match status" value="1"/>
</dbReference>
<dbReference type="AlphaFoldDB" id="A0A9D1GIN0"/>
<evidence type="ECO:0000313" key="6">
    <source>
        <dbReference type="EMBL" id="HIT41837.1"/>
    </source>
</evidence>
<name>A0A9D1GIN0_9FIRM</name>
<dbReference type="Pfam" id="PF00126">
    <property type="entry name" value="HTH_1"/>
    <property type="match status" value="1"/>
</dbReference>
<evidence type="ECO:0000256" key="4">
    <source>
        <dbReference type="ARBA" id="ARBA00023163"/>
    </source>
</evidence>
<dbReference type="GO" id="GO:0005829">
    <property type="term" value="C:cytosol"/>
    <property type="evidence" value="ECO:0007669"/>
    <property type="project" value="TreeGrafter"/>
</dbReference>
<dbReference type="EMBL" id="DVKS01000123">
    <property type="protein sequence ID" value="HIT41837.1"/>
    <property type="molecule type" value="Genomic_DNA"/>
</dbReference>
<sequence length="311" mass="35445">MQQDFQYIYQVYLDGSFSKAAEHLYLTQPALSIAIQKIENSIGMPLFDRSRRPLQLTAAGEAYIQSIQKIQSLEYDLNQQIRDIQNLNTGLIRFGGSHYVNAYILSPVLAGFCQEYPGIKLEITEESSDVLSDLLTQRKIDLTFSCNPDMMKKFEHYSMFRDHILLAVPENHPVNQKTAYAALTAQDIIDGKHLDPTCPSAPLSLFSDLEFILLTPGNNLHDRAIQIFQEAGFHPNIKLRLSQLATAYHLAADGFAATLVSDRLIHTPNVPLRFYQLNSQLADRMFYVLLPNRNYTSFAVKRFIQYLLLHL</sequence>
<dbReference type="PRINTS" id="PR00039">
    <property type="entry name" value="HTHLYSR"/>
</dbReference>
<dbReference type="SUPFAM" id="SSF46785">
    <property type="entry name" value="Winged helix' DNA-binding domain"/>
    <property type="match status" value="1"/>
</dbReference>
<protein>
    <submittedName>
        <fullName evidence="6">LysR family transcriptional regulator</fullName>
    </submittedName>
</protein>
<proteinExistence type="inferred from homology"/>
<evidence type="ECO:0000256" key="1">
    <source>
        <dbReference type="ARBA" id="ARBA00009437"/>
    </source>
</evidence>
<dbReference type="GO" id="GO:0003677">
    <property type="term" value="F:DNA binding"/>
    <property type="evidence" value="ECO:0007669"/>
    <property type="project" value="UniProtKB-KW"/>
</dbReference>
<evidence type="ECO:0000256" key="2">
    <source>
        <dbReference type="ARBA" id="ARBA00023015"/>
    </source>
</evidence>
<dbReference type="PANTHER" id="PTHR30419:SF8">
    <property type="entry name" value="NITROGEN ASSIMILATION TRANSCRIPTIONAL ACTIVATOR-RELATED"/>
    <property type="match status" value="1"/>
</dbReference>
<evidence type="ECO:0000256" key="3">
    <source>
        <dbReference type="ARBA" id="ARBA00023125"/>
    </source>
</evidence>
<organism evidence="6 7">
    <name type="scientific">Candidatus Caccovicinus merdipullorum</name>
    <dbReference type="NCBI Taxonomy" id="2840724"/>
    <lineage>
        <taxon>Bacteria</taxon>
        <taxon>Bacillati</taxon>
        <taxon>Bacillota</taxon>
        <taxon>Clostridia</taxon>
        <taxon>Eubacteriales</taxon>
        <taxon>Candidatus Caccovicinus</taxon>
    </lineage>
</organism>
<dbReference type="PANTHER" id="PTHR30419">
    <property type="entry name" value="HTH-TYPE TRANSCRIPTIONAL REGULATOR YBHD"/>
    <property type="match status" value="1"/>
</dbReference>
<keyword evidence="3" id="KW-0238">DNA-binding</keyword>
<gene>
    <name evidence="6" type="ORF">IAB60_07050</name>
</gene>
<evidence type="ECO:0000313" key="7">
    <source>
        <dbReference type="Proteomes" id="UP000886860"/>
    </source>
</evidence>
<dbReference type="GO" id="GO:0003700">
    <property type="term" value="F:DNA-binding transcription factor activity"/>
    <property type="evidence" value="ECO:0007669"/>
    <property type="project" value="InterPro"/>
</dbReference>
<feature type="domain" description="HTH lysR-type" evidence="5">
    <location>
        <begin position="1"/>
        <end position="57"/>
    </location>
</feature>
<dbReference type="InterPro" id="IPR000847">
    <property type="entry name" value="LysR_HTH_N"/>
</dbReference>
<dbReference type="SUPFAM" id="SSF53850">
    <property type="entry name" value="Periplasmic binding protein-like II"/>
    <property type="match status" value="1"/>
</dbReference>
<dbReference type="InterPro" id="IPR036390">
    <property type="entry name" value="WH_DNA-bd_sf"/>
</dbReference>
<dbReference type="Pfam" id="PF03466">
    <property type="entry name" value="LysR_substrate"/>
    <property type="match status" value="1"/>
</dbReference>
<evidence type="ECO:0000259" key="5">
    <source>
        <dbReference type="PROSITE" id="PS50931"/>
    </source>
</evidence>
<dbReference type="InterPro" id="IPR005119">
    <property type="entry name" value="LysR_subst-bd"/>
</dbReference>
<reference evidence="6" key="1">
    <citation type="submission" date="2020-10" db="EMBL/GenBank/DDBJ databases">
        <authorList>
            <person name="Gilroy R."/>
        </authorList>
    </citation>
    <scope>NUCLEOTIDE SEQUENCE</scope>
    <source>
        <strain evidence="6">CHK123-3438</strain>
    </source>
</reference>
<accession>A0A9D1GIN0</accession>
<keyword evidence="4" id="KW-0804">Transcription</keyword>
<reference evidence="6" key="2">
    <citation type="journal article" date="2021" name="PeerJ">
        <title>Extensive microbial diversity within the chicken gut microbiome revealed by metagenomics and culture.</title>
        <authorList>
            <person name="Gilroy R."/>
            <person name="Ravi A."/>
            <person name="Getino M."/>
            <person name="Pursley I."/>
            <person name="Horton D.L."/>
            <person name="Alikhan N.F."/>
            <person name="Baker D."/>
            <person name="Gharbi K."/>
            <person name="Hall N."/>
            <person name="Watson M."/>
            <person name="Adriaenssens E.M."/>
            <person name="Foster-Nyarko E."/>
            <person name="Jarju S."/>
            <person name="Secka A."/>
            <person name="Antonio M."/>
            <person name="Oren A."/>
            <person name="Chaudhuri R.R."/>
            <person name="La Ragione R."/>
            <person name="Hildebrand F."/>
            <person name="Pallen M.J."/>
        </authorList>
    </citation>
    <scope>NUCLEOTIDE SEQUENCE</scope>
    <source>
        <strain evidence="6">CHK123-3438</strain>
    </source>
</reference>